<dbReference type="InterPro" id="IPR018247">
    <property type="entry name" value="EF_Hand_1_Ca_BS"/>
</dbReference>
<feature type="compositionally biased region" description="Basic residues" evidence="1">
    <location>
        <begin position="196"/>
        <end position="207"/>
    </location>
</feature>
<feature type="compositionally biased region" description="Pro residues" evidence="1">
    <location>
        <begin position="285"/>
        <end position="294"/>
    </location>
</feature>
<dbReference type="Proteomes" id="UP001270362">
    <property type="component" value="Unassembled WGS sequence"/>
</dbReference>
<name>A0AAE1CI47_9PEZI</name>
<gene>
    <name evidence="3" type="ORF">B0T22DRAFT_103462</name>
</gene>
<dbReference type="InterPro" id="IPR000210">
    <property type="entry name" value="BTB/POZ_dom"/>
</dbReference>
<dbReference type="Pfam" id="PF00651">
    <property type="entry name" value="BTB"/>
    <property type="match status" value="1"/>
</dbReference>
<dbReference type="PROSITE" id="PS50097">
    <property type="entry name" value="BTB"/>
    <property type="match status" value="1"/>
</dbReference>
<dbReference type="InterPro" id="IPR011333">
    <property type="entry name" value="SKP1/BTB/POZ_sf"/>
</dbReference>
<feature type="domain" description="BTB" evidence="2">
    <location>
        <begin position="88"/>
        <end position="156"/>
    </location>
</feature>
<feature type="compositionally biased region" description="Basic residues" evidence="1">
    <location>
        <begin position="215"/>
        <end position="225"/>
    </location>
</feature>
<feature type="region of interest" description="Disordered" evidence="1">
    <location>
        <begin position="1"/>
        <end position="40"/>
    </location>
</feature>
<feature type="region of interest" description="Disordered" evidence="1">
    <location>
        <begin position="159"/>
        <end position="226"/>
    </location>
</feature>
<feature type="region of interest" description="Disordered" evidence="1">
    <location>
        <begin position="413"/>
        <end position="446"/>
    </location>
</feature>
<dbReference type="PANTHER" id="PTHR47843:SF6">
    <property type="entry name" value="BTB DOMAIN-CONTAINING PROTEIN"/>
    <property type="match status" value="1"/>
</dbReference>
<protein>
    <recommendedName>
        <fullName evidence="2">BTB domain-containing protein</fullName>
    </recommendedName>
</protein>
<feature type="compositionally biased region" description="Low complexity" evidence="1">
    <location>
        <begin position="437"/>
        <end position="446"/>
    </location>
</feature>
<evidence type="ECO:0000313" key="4">
    <source>
        <dbReference type="Proteomes" id="UP001270362"/>
    </source>
</evidence>
<sequence>MAGQSGAGEANDNGGEGSSSRAGAGANTDTTEVSRTLGDVMRAPAATVPDVVVLDSMPEGLERTEPKLNPNEDLWLSTADGRFSSPIIPLRVGQSPDIETFYVHKAVLLKSKYFERALCGNFSESTTQSMDLVEEDPATFHFIVAFLYEGKYVPIKPASSVLLPDPEKGDPGTDTGAESESDDSVGSVASDASAVSRRRRDRRRRREERHWERVRQKHPGRHHPNCRCPQCLSAPGPNCWHCQAPRAPPPPIVMPLHPGAAVMERDIHTARQDRRHPANRRRQPGPAPPPPPSADPNGSRRIQGEDLTTWLIAYELHIDVYILANKFLLDDFKQEIARVTIDMLETAGFDAAVPEVLFLCQKLYDGLPENDSLLRMVFARVGFLQPWRKSPEKTQDFFSKHSETVGLLLRETTARREDESRSLPSMERPSFPLPLEPVGGPYRGPGYYPHYRNPAPRW</sequence>
<dbReference type="AlphaFoldDB" id="A0AAE1CI47"/>
<reference evidence="3" key="1">
    <citation type="journal article" date="2023" name="Mol. Phylogenet. Evol.">
        <title>Genome-scale phylogeny and comparative genomics of the fungal order Sordariales.</title>
        <authorList>
            <person name="Hensen N."/>
            <person name="Bonometti L."/>
            <person name="Westerberg I."/>
            <person name="Brannstrom I.O."/>
            <person name="Guillou S."/>
            <person name="Cros-Aarteil S."/>
            <person name="Calhoun S."/>
            <person name="Haridas S."/>
            <person name="Kuo A."/>
            <person name="Mondo S."/>
            <person name="Pangilinan J."/>
            <person name="Riley R."/>
            <person name="LaButti K."/>
            <person name="Andreopoulos B."/>
            <person name="Lipzen A."/>
            <person name="Chen C."/>
            <person name="Yan M."/>
            <person name="Daum C."/>
            <person name="Ng V."/>
            <person name="Clum A."/>
            <person name="Steindorff A."/>
            <person name="Ohm R.A."/>
            <person name="Martin F."/>
            <person name="Silar P."/>
            <person name="Natvig D.O."/>
            <person name="Lalanne C."/>
            <person name="Gautier V."/>
            <person name="Ament-Velasquez S.L."/>
            <person name="Kruys A."/>
            <person name="Hutchinson M.I."/>
            <person name="Powell A.J."/>
            <person name="Barry K."/>
            <person name="Miller A.N."/>
            <person name="Grigoriev I.V."/>
            <person name="Debuchy R."/>
            <person name="Gladieux P."/>
            <person name="Hiltunen Thoren M."/>
            <person name="Johannesson H."/>
        </authorList>
    </citation>
    <scope>NUCLEOTIDE SEQUENCE</scope>
    <source>
        <strain evidence="3">CBS 314.62</strain>
    </source>
</reference>
<dbReference type="EMBL" id="JAULSO010000001">
    <property type="protein sequence ID" value="KAK3695367.1"/>
    <property type="molecule type" value="Genomic_DNA"/>
</dbReference>
<dbReference type="PROSITE" id="PS00018">
    <property type="entry name" value="EF_HAND_1"/>
    <property type="match status" value="1"/>
</dbReference>
<dbReference type="Gene3D" id="3.30.710.10">
    <property type="entry name" value="Potassium Channel Kv1.1, Chain A"/>
    <property type="match status" value="1"/>
</dbReference>
<dbReference type="PANTHER" id="PTHR47843">
    <property type="entry name" value="BTB DOMAIN-CONTAINING PROTEIN-RELATED"/>
    <property type="match status" value="1"/>
</dbReference>
<feature type="region of interest" description="Disordered" evidence="1">
    <location>
        <begin position="272"/>
        <end position="301"/>
    </location>
</feature>
<evidence type="ECO:0000256" key="1">
    <source>
        <dbReference type="SAM" id="MobiDB-lite"/>
    </source>
</evidence>
<feature type="compositionally biased region" description="Low complexity" evidence="1">
    <location>
        <begin position="7"/>
        <end position="26"/>
    </location>
</feature>
<organism evidence="3 4">
    <name type="scientific">Podospora appendiculata</name>
    <dbReference type="NCBI Taxonomy" id="314037"/>
    <lineage>
        <taxon>Eukaryota</taxon>
        <taxon>Fungi</taxon>
        <taxon>Dikarya</taxon>
        <taxon>Ascomycota</taxon>
        <taxon>Pezizomycotina</taxon>
        <taxon>Sordariomycetes</taxon>
        <taxon>Sordariomycetidae</taxon>
        <taxon>Sordariales</taxon>
        <taxon>Podosporaceae</taxon>
        <taxon>Podospora</taxon>
    </lineage>
</organism>
<dbReference type="SUPFAM" id="SSF54695">
    <property type="entry name" value="POZ domain"/>
    <property type="match status" value="1"/>
</dbReference>
<accession>A0AAE1CI47</accession>
<feature type="compositionally biased region" description="Low complexity" evidence="1">
    <location>
        <begin position="184"/>
        <end position="195"/>
    </location>
</feature>
<proteinExistence type="predicted"/>
<evidence type="ECO:0000313" key="3">
    <source>
        <dbReference type="EMBL" id="KAK3695367.1"/>
    </source>
</evidence>
<keyword evidence="4" id="KW-1185">Reference proteome</keyword>
<comment type="caution">
    <text evidence="3">The sequence shown here is derived from an EMBL/GenBank/DDBJ whole genome shotgun (WGS) entry which is preliminary data.</text>
</comment>
<reference evidence="3" key="2">
    <citation type="submission" date="2023-06" db="EMBL/GenBank/DDBJ databases">
        <authorList>
            <consortium name="Lawrence Berkeley National Laboratory"/>
            <person name="Haridas S."/>
            <person name="Hensen N."/>
            <person name="Bonometti L."/>
            <person name="Westerberg I."/>
            <person name="Brannstrom I.O."/>
            <person name="Guillou S."/>
            <person name="Cros-Aarteil S."/>
            <person name="Calhoun S."/>
            <person name="Kuo A."/>
            <person name="Mondo S."/>
            <person name="Pangilinan J."/>
            <person name="Riley R."/>
            <person name="Labutti K."/>
            <person name="Andreopoulos B."/>
            <person name="Lipzen A."/>
            <person name="Chen C."/>
            <person name="Yanf M."/>
            <person name="Daum C."/>
            <person name="Ng V."/>
            <person name="Clum A."/>
            <person name="Steindorff A."/>
            <person name="Ohm R."/>
            <person name="Martin F."/>
            <person name="Silar P."/>
            <person name="Natvig D."/>
            <person name="Lalanne C."/>
            <person name="Gautier V."/>
            <person name="Ament-Velasquez S.L."/>
            <person name="Kruys A."/>
            <person name="Hutchinson M.I."/>
            <person name="Powell A.J."/>
            <person name="Barry K."/>
            <person name="Miller A.N."/>
            <person name="Grigoriev I.V."/>
            <person name="Debuchy R."/>
            <person name="Gladieux P."/>
            <person name="Thoren M.H."/>
            <person name="Johannesson H."/>
        </authorList>
    </citation>
    <scope>NUCLEOTIDE SEQUENCE</scope>
    <source>
        <strain evidence="3">CBS 314.62</strain>
    </source>
</reference>
<evidence type="ECO:0000259" key="2">
    <source>
        <dbReference type="PROSITE" id="PS50097"/>
    </source>
</evidence>
<dbReference type="CDD" id="cd18186">
    <property type="entry name" value="BTB_POZ_ZBTB_KLHL-like"/>
    <property type="match status" value="1"/>
</dbReference>